<gene>
    <name evidence="1" type="ORF">DJ533_12015</name>
</gene>
<proteinExistence type="predicted"/>
<dbReference type="KEGG" id="adv:DJ533_12015"/>
<dbReference type="RefSeq" id="WP_081406070.1">
    <property type="nucleotide sequence ID" value="NZ_CP029397.2"/>
</dbReference>
<keyword evidence="2" id="KW-1185">Reference proteome</keyword>
<dbReference type="EMBL" id="CP029397">
    <property type="protein sequence ID" value="AWL30517.1"/>
    <property type="molecule type" value="Genomic_DNA"/>
</dbReference>
<dbReference type="AlphaFoldDB" id="A0A2S2FHS2"/>
<accession>A0A2S2FHS2</accession>
<organism evidence="1 2">
    <name type="scientific">Acinetobacter defluvii</name>
    <dbReference type="NCBI Taxonomy" id="1871111"/>
    <lineage>
        <taxon>Bacteria</taxon>
        <taxon>Pseudomonadati</taxon>
        <taxon>Pseudomonadota</taxon>
        <taxon>Gammaproteobacteria</taxon>
        <taxon>Moraxellales</taxon>
        <taxon>Moraxellaceae</taxon>
        <taxon>Acinetobacter</taxon>
    </lineage>
</organism>
<sequence length="188" mass="21241">MMSTKVSICNEALNMIGSKSIISFDEASHSARRCATIYDQTRKALLRMHPWSCAKKRIQLAPISTYPSFGYANAFVLPKDFMRLIDAGTKEFEIENRHILANTNIINLVYVFDNDNEQTWDSLLTESMIYYMASKLAKATTGSNAEADSAWQKLQVTLKQARAINGQERPSQSFSDDYDSTSLIGVRY</sequence>
<dbReference type="OrthoDB" id="7278537at2"/>
<evidence type="ECO:0000313" key="2">
    <source>
        <dbReference type="Proteomes" id="UP000245977"/>
    </source>
</evidence>
<dbReference type="STRING" id="1871111.GCA_001704615_01415"/>
<evidence type="ECO:0000313" key="1">
    <source>
        <dbReference type="EMBL" id="AWL30517.1"/>
    </source>
</evidence>
<dbReference type="Proteomes" id="UP000245977">
    <property type="component" value="Chromosome"/>
</dbReference>
<protein>
    <submittedName>
        <fullName evidence="1">Uncharacterized protein</fullName>
    </submittedName>
</protein>
<name>A0A2S2FHS2_9GAMM</name>
<reference evidence="1" key="1">
    <citation type="submission" date="2019-08" db="EMBL/GenBank/DDBJ databases">
        <title>The complete genome of Acinetobacter defluvii strain WCHAD010030.</title>
        <authorList>
            <person name="Hu Y."/>
            <person name="Qin J."/>
            <person name="Feng Y."/>
            <person name="Zong Z."/>
        </authorList>
    </citation>
    <scope>NUCLEOTIDE SEQUENCE</scope>
    <source>
        <strain evidence="1">WCHA30</strain>
    </source>
</reference>